<dbReference type="NCBIfam" id="TIGR02532">
    <property type="entry name" value="IV_pilin_GFxxxE"/>
    <property type="match status" value="1"/>
</dbReference>
<dbReference type="GO" id="GO:0015628">
    <property type="term" value="P:protein secretion by the type II secretion system"/>
    <property type="evidence" value="ECO:0007669"/>
    <property type="project" value="InterPro"/>
</dbReference>
<name>A0A385L0T6_ACILW</name>
<dbReference type="RefSeq" id="WP_159373093.1">
    <property type="nucleotide sequence ID" value="NZ_CP032287.2"/>
</dbReference>
<dbReference type="PANTHER" id="PTHR30093:SF47">
    <property type="entry name" value="TYPE IV PILUS NON-CORE MINOR PILIN PILE"/>
    <property type="match status" value="1"/>
</dbReference>
<reference evidence="2" key="1">
    <citation type="submission" date="2018-09" db="EMBL/GenBank/DDBJ databases">
        <title>Resistance of ancient and modern Acinetobacter lwoffii strains to heavy metals and arsenic revealed by genome analysis.</title>
        <authorList>
            <person name="Mindlin S."/>
            <person name="Petrenko A."/>
            <person name="Kurakov A."/>
            <person name="Beletsky A."/>
            <person name="Mardanov A."/>
            <person name="Petrova M."/>
        </authorList>
    </citation>
    <scope>NUCLEOTIDE SEQUENCE</scope>
    <source>
        <strain evidence="2">ED9-5a</strain>
        <plasmid evidence="2">pALWED3.2</plasmid>
    </source>
</reference>
<dbReference type="Pfam" id="PF16732">
    <property type="entry name" value="ComP_DUS"/>
    <property type="match status" value="1"/>
</dbReference>
<gene>
    <name evidence="2" type="ORF">ABALW_A0010</name>
</gene>
<keyword evidence="1" id="KW-0488">Methylation</keyword>
<keyword evidence="2" id="KW-0614">Plasmid</keyword>
<evidence type="ECO:0000313" key="2">
    <source>
        <dbReference type="EMBL" id="AYA01208.1"/>
    </source>
</evidence>
<dbReference type="InterPro" id="IPR031982">
    <property type="entry name" value="PilE-like"/>
</dbReference>
<dbReference type="InterPro" id="IPR000983">
    <property type="entry name" value="Bac_GSPG_pilin"/>
</dbReference>
<dbReference type="PRINTS" id="PR00813">
    <property type="entry name" value="BCTERIALGSPG"/>
</dbReference>
<dbReference type="InterPro" id="IPR045584">
    <property type="entry name" value="Pilin-like"/>
</dbReference>
<proteinExistence type="predicted"/>
<dbReference type="AlphaFoldDB" id="A0A385L0T6"/>
<sequence length="149" mass="16809">MHNKFRKKPYKYNGFTLIELMVTIAIVAILSAIALPSYQNYIKRTNIKAAQTDLISLSLVFENYYQRNLSYPNQDYTNTTELMALNAFPQWSASKTEIFDFSSNQVDHGKGYVLIATAKSSSNLNGCILKITNTNSRTATTSCDGKTIW</sequence>
<dbReference type="SUPFAM" id="SSF54523">
    <property type="entry name" value="Pili subunits"/>
    <property type="match status" value="1"/>
</dbReference>
<dbReference type="GO" id="GO:0043683">
    <property type="term" value="P:type IV pilus assembly"/>
    <property type="evidence" value="ECO:0007669"/>
    <property type="project" value="InterPro"/>
</dbReference>
<dbReference type="InterPro" id="IPR012902">
    <property type="entry name" value="N_methyl_site"/>
</dbReference>
<evidence type="ECO:0000256" key="1">
    <source>
        <dbReference type="ARBA" id="ARBA00022481"/>
    </source>
</evidence>
<dbReference type="Pfam" id="PF07963">
    <property type="entry name" value="N_methyl"/>
    <property type="match status" value="1"/>
</dbReference>
<dbReference type="Gene3D" id="3.30.700.10">
    <property type="entry name" value="Glycoprotein, Type 4 Pilin"/>
    <property type="match status" value="1"/>
</dbReference>
<organism evidence="2">
    <name type="scientific">Acinetobacter lwoffii</name>
    <dbReference type="NCBI Taxonomy" id="28090"/>
    <lineage>
        <taxon>Bacteria</taxon>
        <taxon>Pseudomonadati</taxon>
        <taxon>Pseudomonadota</taxon>
        <taxon>Gammaproteobacteria</taxon>
        <taxon>Moraxellales</taxon>
        <taxon>Moraxellaceae</taxon>
        <taxon>Acinetobacter</taxon>
    </lineage>
</organism>
<accession>A0A385L0T6</accession>
<dbReference type="GO" id="GO:0015627">
    <property type="term" value="C:type II protein secretion system complex"/>
    <property type="evidence" value="ECO:0007669"/>
    <property type="project" value="InterPro"/>
</dbReference>
<dbReference type="PANTHER" id="PTHR30093">
    <property type="entry name" value="GENERAL SECRETION PATHWAY PROTEIN G"/>
    <property type="match status" value="1"/>
</dbReference>
<protein>
    <submittedName>
        <fullName evidence="2">Putative type IV pilus assembly protein PilE</fullName>
    </submittedName>
</protein>
<dbReference type="EMBL" id="CP032287">
    <property type="protein sequence ID" value="AYA01208.1"/>
    <property type="molecule type" value="Genomic_DNA"/>
</dbReference>
<geneLocation type="plasmid" evidence="2">
    <name>pALWED3.2</name>
</geneLocation>